<keyword evidence="2" id="KW-1185">Reference proteome</keyword>
<dbReference type="RefSeq" id="WP_188231129.1">
    <property type="nucleotide sequence ID" value="NZ_JACVXB010000007.1"/>
</dbReference>
<sequence>MNIITKMAQNDMSEHIIALINSILQHYPDYSCRVFTFSYACSEAQHGNQYFLNYCHEKDLVFKAEQENQIIALPDAKLTKLIENIKKDFKGDMSRMKAFKKGFHYFREQKQLPQSAFMAHQTFEQGYRVLERFICGKTKRCHSIKNHQTYVLKSLNKLEGAFQIESDVDSKLLDLLEDAYSSARYTNNYDIGKEDIEQLSQKLGLFIKEVEFWFNYELSNFEQNIKAENLNGYHNQTIKEPIPSVEREFLYRKLEFDNPYEMLCLAKSLMLTCATCLQDDVEPPMNVNGFYFEINEVLQLAIRLLPLNETSP</sequence>
<reference evidence="1 2" key="1">
    <citation type="submission" date="2020-09" db="EMBL/GenBank/DDBJ databases">
        <title>TT11 complete genome.</title>
        <authorList>
            <person name="Wu Z."/>
        </authorList>
    </citation>
    <scope>NUCLEOTIDE SEQUENCE [LARGE SCALE GENOMIC DNA]</scope>
    <source>
        <strain evidence="1 2">TT11</strain>
    </source>
</reference>
<accession>A0A8J6Q0N7</accession>
<dbReference type="EMBL" id="JACVXB010000007">
    <property type="protein sequence ID" value="MBD0833348.1"/>
    <property type="molecule type" value="Genomic_DNA"/>
</dbReference>
<dbReference type="Gene3D" id="1.20.120.330">
    <property type="entry name" value="Nucleotidyltransferases domain 2"/>
    <property type="match status" value="1"/>
</dbReference>
<evidence type="ECO:0000313" key="1">
    <source>
        <dbReference type="EMBL" id="MBD0833348.1"/>
    </source>
</evidence>
<name>A0A8J6Q0N7_9FLAO</name>
<proteinExistence type="predicted"/>
<evidence type="ECO:0000313" key="2">
    <source>
        <dbReference type="Proteomes" id="UP000600588"/>
    </source>
</evidence>
<dbReference type="AlphaFoldDB" id="A0A8J6Q0N7"/>
<comment type="caution">
    <text evidence="1">The sequence shown here is derived from an EMBL/GenBank/DDBJ whole genome shotgun (WGS) entry which is preliminary data.</text>
</comment>
<dbReference type="Proteomes" id="UP000600588">
    <property type="component" value="Unassembled WGS sequence"/>
</dbReference>
<gene>
    <name evidence="1" type="ORF">ICJ83_14525</name>
</gene>
<protein>
    <submittedName>
        <fullName evidence="1">HEPN domain-containing protein</fullName>
    </submittedName>
</protein>
<organism evidence="1 2">
    <name type="scientific">Aestuariibaculum sediminum</name>
    <dbReference type="NCBI Taxonomy" id="2770637"/>
    <lineage>
        <taxon>Bacteria</taxon>
        <taxon>Pseudomonadati</taxon>
        <taxon>Bacteroidota</taxon>
        <taxon>Flavobacteriia</taxon>
        <taxon>Flavobacteriales</taxon>
        <taxon>Flavobacteriaceae</taxon>
    </lineage>
</organism>